<dbReference type="InterPro" id="IPR011006">
    <property type="entry name" value="CheY-like_superfamily"/>
</dbReference>
<feature type="domain" description="Response regulatory" evidence="8">
    <location>
        <begin position="3"/>
        <end position="115"/>
    </location>
</feature>
<evidence type="ECO:0000256" key="3">
    <source>
        <dbReference type="ARBA" id="ARBA00023015"/>
    </source>
</evidence>
<accession>T0KC53</accession>
<dbReference type="PROSITE" id="PS51755">
    <property type="entry name" value="OMPR_PHOB"/>
    <property type="match status" value="1"/>
</dbReference>
<keyword evidence="11" id="KW-1185">Reference proteome</keyword>
<proteinExistence type="predicted"/>
<dbReference type="Proteomes" id="UP000015520">
    <property type="component" value="Unassembled WGS sequence"/>
</dbReference>
<evidence type="ECO:0000256" key="4">
    <source>
        <dbReference type="ARBA" id="ARBA00023125"/>
    </source>
</evidence>
<dbReference type="Pfam" id="PF00072">
    <property type="entry name" value="Response_reg"/>
    <property type="match status" value="1"/>
</dbReference>
<evidence type="ECO:0000313" key="11">
    <source>
        <dbReference type="Proteomes" id="UP000015520"/>
    </source>
</evidence>
<name>T0KC53_9BACT</name>
<dbReference type="InterPro" id="IPR039420">
    <property type="entry name" value="WalR-like"/>
</dbReference>
<keyword evidence="1 6" id="KW-0597">Phosphoprotein</keyword>
<keyword evidence="2" id="KW-0902">Two-component regulatory system</keyword>
<evidence type="ECO:0000256" key="5">
    <source>
        <dbReference type="ARBA" id="ARBA00023163"/>
    </source>
</evidence>
<evidence type="ECO:0000259" key="8">
    <source>
        <dbReference type="PROSITE" id="PS50110"/>
    </source>
</evidence>
<sequence>MSKILLLEDDLLFGETLIDLLEENGYTITHAPNGQSAIDASFGENFELYILDINVPLIDGIQVLRELRGADDTTPCIFLTSHKKMLKSAFMSGADDYITKPFDSDELILRIEALLKRTSSKSVECIGLLCHDEVHKRILYDKKELDLSKKEYALLLLLMKHANNTVPKELISDELWSASKGASDGAIRVYINRIKHLLPQMSIENIRGVGYRLVS</sequence>
<evidence type="ECO:0000256" key="2">
    <source>
        <dbReference type="ARBA" id="ARBA00023012"/>
    </source>
</evidence>
<dbReference type="CDD" id="cd00383">
    <property type="entry name" value="trans_reg_C"/>
    <property type="match status" value="1"/>
</dbReference>
<dbReference type="STRING" id="1172190.M947_11470"/>
<keyword evidence="3" id="KW-0805">Transcription regulation</keyword>
<organism evidence="10 11">
    <name type="scientific">Sulfurimonas hongkongensis</name>
    <dbReference type="NCBI Taxonomy" id="1172190"/>
    <lineage>
        <taxon>Bacteria</taxon>
        <taxon>Pseudomonadati</taxon>
        <taxon>Campylobacterota</taxon>
        <taxon>Epsilonproteobacteria</taxon>
        <taxon>Campylobacterales</taxon>
        <taxon>Sulfurimonadaceae</taxon>
        <taxon>Sulfurimonas</taxon>
    </lineage>
</organism>
<keyword evidence="5" id="KW-0804">Transcription</keyword>
<dbReference type="GO" id="GO:0006355">
    <property type="term" value="P:regulation of DNA-templated transcription"/>
    <property type="evidence" value="ECO:0007669"/>
    <property type="project" value="InterPro"/>
</dbReference>
<dbReference type="RefSeq" id="WP_021288526.1">
    <property type="nucleotide sequence ID" value="NZ_AUPZ01000022.1"/>
</dbReference>
<dbReference type="GO" id="GO:0000156">
    <property type="term" value="F:phosphorelay response regulator activity"/>
    <property type="evidence" value="ECO:0007669"/>
    <property type="project" value="TreeGrafter"/>
</dbReference>
<gene>
    <name evidence="10" type="ORF">M947_11470</name>
</gene>
<evidence type="ECO:0000313" key="10">
    <source>
        <dbReference type="EMBL" id="EQB34309.1"/>
    </source>
</evidence>
<dbReference type="PANTHER" id="PTHR48111:SF1">
    <property type="entry name" value="TWO-COMPONENT RESPONSE REGULATOR ORR33"/>
    <property type="match status" value="1"/>
</dbReference>
<dbReference type="PANTHER" id="PTHR48111">
    <property type="entry name" value="REGULATOR OF RPOS"/>
    <property type="match status" value="1"/>
</dbReference>
<dbReference type="GO" id="GO:0005829">
    <property type="term" value="C:cytosol"/>
    <property type="evidence" value="ECO:0007669"/>
    <property type="project" value="TreeGrafter"/>
</dbReference>
<protein>
    <submittedName>
        <fullName evidence="10">Transcriptional regulator</fullName>
    </submittedName>
</protein>
<dbReference type="PROSITE" id="PS50110">
    <property type="entry name" value="RESPONSE_REGULATORY"/>
    <property type="match status" value="1"/>
</dbReference>
<evidence type="ECO:0000256" key="7">
    <source>
        <dbReference type="PROSITE-ProRule" id="PRU01091"/>
    </source>
</evidence>
<dbReference type="InterPro" id="IPR001867">
    <property type="entry name" value="OmpR/PhoB-type_DNA-bd"/>
</dbReference>
<dbReference type="SMART" id="SM00448">
    <property type="entry name" value="REC"/>
    <property type="match status" value="1"/>
</dbReference>
<dbReference type="SMART" id="SM00862">
    <property type="entry name" value="Trans_reg_C"/>
    <property type="match status" value="1"/>
</dbReference>
<dbReference type="GO" id="GO:0032993">
    <property type="term" value="C:protein-DNA complex"/>
    <property type="evidence" value="ECO:0007669"/>
    <property type="project" value="TreeGrafter"/>
</dbReference>
<feature type="domain" description="OmpR/PhoB-type" evidence="9">
    <location>
        <begin position="120"/>
        <end position="215"/>
    </location>
</feature>
<dbReference type="PATRIC" id="fig|1172190.3.peg.2211"/>
<feature type="modified residue" description="4-aspartylphosphate" evidence="6">
    <location>
        <position position="52"/>
    </location>
</feature>
<dbReference type="Gene3D" id="6.10.250.690">
    <property type="match status" value="1"/>
</dbReference>
<dbReference type="OrthoDB" id="8912111at2"/>
<dbReference type="Pfam" id="PF00486">
    <property type="entry name" value="Trans_reg_C"/>
    <property type="match status" value="1"/>
</dbReference>
<dbReference type="AlphaFoldDB" id="T0KC53"/>
<dbReference type="eggNOG" id="COG0745">
    <property type="taxonomic scope" value="Bacteria"/>
</dbReference>
<dbReference type="Gene3D" id="1.10.10.10">
    <property type="entry name" value="Winged helix-like DNA-binding domain superfamily/Winged helix DNA-binding domain"/>
    <property type="match status" value="1"/>
</dbReference>
<evidence type="ECO:0000259" key="9">
    <source>
        <dbReference type="PROSITE" id="PS51755"/>
    </source>
</evidence>
<reference evidence="10 11" key="1">
    <citation type="submission" date="2013-07" db="EMBL/GenBank/DDBJ databases">
        <title>Sulfurimonas hongkongensis AST-10 Genome Sequencing.</title>
        <authorList>
            <person name="Cai L."/>
            <person name="Zhang T."/>
        </authorList>
    </citation>
    <scope>NUCLEOTIDE SEQUENCE [LARGE SCALE GENOMIC DNA]</scope>
    <source>
        <strain evidence="10 11">AST-10</strain>
    </source>
</reference>
<feature type="DNA-binding region" description="OmpR/PhoB-type" evidence="7">
    <location>
        <begin position="120"/>
        <end position="215"/>
    </location>
</feature>
<dbReference type="InterPro" id="IPR036388">
    <property type="entry name" value="WH-like_DNA-bd_sf"/>
</dbReference>
<evidence type="ECO:0000256" key="6">
    <source>
        <dbReference type="PROSITE-ProRule" id="PRU00169"/>
    </source>
</evidence>
<dbReference type="InterPro" id="IPR001789">
    <property type="entry name" value="Sig_transdc_resp-reg_receiver"/>
</dbReference>
<dbReference type="Gene3D" id="3.40.50.2300">
    <property type="match status" value="1"/>
</dbReference>
<dbReference type="SUPFAM" id="SSF52172">
    <property type="entry name" value="CheY-like"/>
    <property type="match status" value="1"/>
</dbReference>
<dbReference type="GO" id="GO:0000976">
    <property type="term" value="F:transcription cis-regulatory region binding"/>
    <property type="evidence" value="ECO:0007669"/>
    <property type="project" value="TreeGrafter"/>
</dbReference>
<dbReference type="EMBL" id="AUPZ01000022">
    <property type="protein sequence ID" value="EQB34309.1"/>
    <property type="molecule type" value="Genomic_DNA"/>
</dbReference>
<keyword evidence="4 7" id="KW-0238">DNA-binding</keyword>
<comment type="caution">
    <text evidence="10">The sequence shown here is derived from an EMBL/GenBank/DDBJ whole genome shotgun (WGS) entry which is preliminary data.</text>
</comment>
<evidence type="ECO:0000256" key="1">
    <source>
        <dbReference type="ARBA" id="ARBA00022553"/>
    </source>
</evidence>